<dbReference type="InterPro" id="IPR014830">
    <property type="entry name" value="Glycolipid_transfer_prot_dom"/>
</dbReference>
<keyword evidence="2" id="KW-0813">Transport</keyword>
<reference evidence="5" key="1">
    <citation type="submission" date="2019-07" db="EMBL/GenBank/DDBJ databases">
        <authorList>
            <person name="Dittberner H."/>
        </authorList>
    </citation>
    <scope>NUCLEOTIDE SEQUENCE [LARGE SCALE GENOMIC DNA]</scope>
</reference>
<accession>A0A565C3G3</accession>
<dbReference type="GO" id="GO:0005829">
    <property type="term" value="C:cytosol"/>
    <property type="evidence" value="ECO:0007669"/>
    <property type="project" value="TreeGrafter"/>
</dbReference>
<dbReference type="Pfam" id="PF08718">
    <property type="entry name" value="GLTP"/>
    <property type="match status" value="1"/>
</dbReference>
<dbReference type="Gene3D" id="1.10.3520.10">
    <property type="entry name" value="Glycolipid transfer protein"/>
    <property type="match status" value="1"/>
</dbReference>
<organism evidence="5 6">
    <name type="scientific">Arabis nemorensis</name>
    <dbReference type="NCBI Taxonomy" id="586526"/>
    <lineage>
        <taxon>Eukaryota</taxon>
        <taxon>Viridiplantae</taxon>
        <taxon>Streptophyta</taxon>
        <taxon>Embryophyta</taxon>
        <taxon>Tracheophyta</taxon>
        <taxon>Spermatophyta</taxon>
        <taxon>Magnoliopsida</taxon>
        <taxon>eudicotyledons</taxon>
        <taxon>Gunneridae</taxon>
        <taxon>Pentapetalae</taxon>
        <taxon>rosids</taxon>
        <taxon>malvids</taxon>
        <taxon>Brassicales</taxon>
        <taxon>Brassicaceae</taxon>
        <taxon>Arabideae</taxon>
        <taxon>Arabis</taxon>
    </lineage>
</organism>
<dbReference type="EMBL" id="CABITT030000006">
    <property type="protein sequence ID" value="VVB08160.1"/>
    <property type="molecule type" value="Genomic_DNA"/>
</dbReference>
<evidence type="ECO:0000259" key="4">
    <source>
        <dbReference type="Pfam" id="PF08718"/>
    </source>
</evidence>
<dbReference type="FunFam" id="1.10.3520.10:FF:000005">
    <property type="entry name" value="Accelerated cell death 11"/>
    <property type="match status" value="1"/>
</dbReference>
<dbReference type="GO" id="GO:0016020">
    <property type="term" value="C:membrane"/>
    <property type="evidence" value="ECO:0007669"/>
    <property type="project" value="TreeGrafter"/>
</dbReference>
<feature type="domain" description="Glycolipid transfer protein" evidence="4">
    <location>
        <begin position="32"/>
        <end position="165"/>
    </location>
</feature>
<dbReference type="AlphaFoldDB" id="A0A565C3G3"/>
<evidence type="ECO:0000313" key="5">
    <source>
        <dbReference type="EMBL" id="VVB08160.1"/>
    </source>
</evidence>
<comment type="caution">
    <text evidence="5">The sequence shown here is derived from an EMBL/GenBank/DDBJ whole genome shotgun (WGS) entry which is preliminary data.</text>
</comment>
<keyword evidence="6" id="KW-1185">Reference proteome</keyword>
<comment type="similarity">
    <text evidence="1">Belongs to the GLTP family.</text>
</comment>
<dbReference type="SUPFAM" id="SSF110004">
    <property type="entry name" value="Glycolipid transfer protein, GLTP"/>
    <property type="match status" value="1"/>
</dbReference>
<gene>
    <name evidence="5" type="ORF">ANE_LOCUS18604</name>
</gene>
<sequence>MADLMTKKPLEIVADAFKELATMVNSPSPVMPVKQFSEACSLFMHLFNVLEEAFKFAEIDYVVKVNDLAKASNSISTLEVMVDKDIEANCVKHVGSHTRNLLRIKRGLEMIKCLGEELIATEADSSLKDAVFKAYNQVFSPYHTYGIQKAAATGIESLPPRAFLWPMISETGFEKDCGDLSVSECQAISWCMAQLLSHSCCCRFLVGTAELLLQSCCFRVFKTVTELDNTSNYKGFFGLLKFCISTGIESLLGHEVMYWFYKCLAKIQ</sequence>
<protein>
    <recommendedName>
        <fullName evidence="4">Glycolipid transfer protein domain-containing protein</fullName>
    </recommendedName>
</protein>
<dbReference type="PANTHER" id="PTHR10219:SF43">
    <property type="entry name" value="GLYCOLIPID TRANSFER PROTEIN DOMAIN-CONTAINING PROTEIN"/>
    <property type="match status" value="1"/>
</dbReference>
<dbReference type="PANTHER" id="PTHR10219">
    <property type="entry name" value="GLYCOLIPID TRANSFER PROTEIN-RELATED"/>
    <property type="match status" value="1"/>
</dbReference>
<evidence type="ECO:0000313" key="6">
    <source>
        <dbReference type="Proteomes" id="UP000489600"/>
    </source>
</evidence>
<name>A0A565C3G3_9BRAS</name>
<dbReference type="OrthoDB" id="1030593at2759"/>
<dbReference type="GO" id="GO:1902387">
    <property type="term" value="F:ceramide 1-phosphate binding"/>
    <property type="evidence" value="ECO:0007669"/>
    <property type="project" value="TreeGrafter"/>
</dbReference>
<keyword evidence="3" id="KW-0445">Lipid transport</keyword>
<dbReference type="Proteomes" id="UP000489600">
    <property type="component" value="Unassembled WGS sequence"/>
</dbReference>
<evidence type="ECO:0000256" key="3">
    <source>
        <dbReference type="ARBA" id="ARBA00023055"/>
    </source>
</evidence>
<proteinExistence type="inferred from homology"/>
<dbReference type="InterPro" id="IPR036497">
    <property type="entry name" value="GLTP_sf"/>
</dbReference>
<evidence type="ECO:0000256" key="1">
    <source>
        <dbReference type="ARBA" id="ARBA00007148"/>
    </source>
</evidence>
<evidence type="ECO:0000256" key="2">
    <source>
        <dbReference type="ARBA" id="ARBA00022448"/>
    </source>
</evidence>
<dbReference type="GO" id="GO:1902388">
    <property type="term" value="F:ceramide 1-phosphate transfer activity"/>
    <property type="evidence" value="ECO:0007669"/>
    <property type="project" value="TreeGrafter"/>
</dbReference>